<evidence type="ECO:0000256" key="1">
    <source>
        <dbReference type="SAM" id="MobiDB-lite"/>
    </source>
</evidence>
<organism evidence="2">
    <name type="scientific">Oceaniferula spumae</name>
    <dbReference type="NCBI Taxonomy" id="2979115"/>
    <lineage>
        <taxon>Bacteria</taxon>
        <taxon>Pseudomonadati</taxon>
        <taxon>Verrucomicrobiota</taxon>
        <taxon>Verrucomicrobiia</taxon>
        <taxon>Verrucomicrobiales</taxon>
        <taxon>Verrucomicrobiaceae</taxon>
        <taxon>Oceaniferula</taxon>
    </lineage>
</organism>
<accession>A0AAT9FNE8</accession>
<feature type="compositionally biased region" description="Basic and acidic residues" evidence="1">
    <location>
        <begin position="214"/>
        <end position="225"/>
    </location>
</feature>
<sequence length="396" mass="45094">MVMLSGVAMSEPIDPSTVPFGGEDCDHGDGTPELIVEPRLNLSAVYGHTDLEDAGLALGGHDPSVNGFSVPGLSFGMDVIYGEHLAGFTESIFSWTNDDGWEAELEELYINFLNLPGGFEIHAGRYFASIGTQNDIHNHGWKFADAYLGNVRFLGDDGVILNGVEITWSPPTRWDDRLIIGFGDTIRHEHDHGHEEEHDEHGDDDHDDDDHDEHDEHGHSEEAEEALWDRDVLAVRYQVTKWPGDDCKFVYGASYLQGKNFMGHSARLYGLDLTYTWLEDEDHSRQLTWRNEVMMRDIDTDEGNFEEFSFSSTALYKLNPEWEIGLRYGYLEGVEDPELPERHRISPVLTRFFQLGGTEAMTRLQYNYDHSEERGDDHSIWLQFRFEWGGGDAHVH</sequence>
<dbReference type="EMBL" id="AP026866">
    <property type="protein sequence ID" value="BDS07488.1"/>
    <property type="molecule type" value="Genomic_DNA"/>
</dbReference>
<reference evidence="2" key="1">
    <citation type="submission" date="2024-07" db="EMBL/GenBank/DDBJ databases">
        <title>Complete genome sequence of Verrucomicrobiaceae bacterium NT6N.</title>
        <authorList>
            <person name="Huang C."/>
            <person name="Takami H."/>
            <person name="Hamasaki K."/>
        </authorList>
    </citation>
    <scope>NUCLEOTIDE SEQUENCE</scope>
    <source>
        <strain evidence="2">NT6N</strain>
    </source>
</reference>
<dbReference type="AlphaFoldDB" id="A0AAT9FNE8"/>
<evidence type="ECO:0000313" key="2">
    <source>
        <dbReference type="EMBL" id="BDS07488.1"/>
    </source>
</evidence>
<protein>
    <recommendedName>
        <fullName evidence="3">Zinc-regulated TonB-dependent outer membrane receptor</fullName>
    </recommendedName>
</protein>
<gene>
    <name evidence="2" type="ORF">NT6N_25280</name>
</gene>
<feature type="region of interest" description="Disordered" evidence="1">
    <location>
        <begin position="191"/>
        <end position="225"/>
    </location>
</feature>
<dbReference type="KEGG" id="osu:NT6N_25280"/>
<name>A0AAT9FNE8_9BACT</name>
<proteinExistence type="predicted"/>
<feature type="compositionally biased region" description="Basic and acidic residues" evidence="1">
    <location>
        <begin position="191"/>
        <end position="204"/>
    </location>
</feature>
<evidence type="ECO:0008006" key="3">
    <source>
        <dbReference type="Google" id="ProtNLM"/>
    </source>
</evidence>
<dbReference type="SUPFAM" id="SSF56935">
    <property type="entry name" value="Porins"/>
    <property type="match status" value="1"/>
</dbReference>